<comment type="caution">
    <text evidence="1">The sequence shown here is derived from an EMBL/GenBank/DDBJ whole genome shotgun (WGS) entry which is preliminary data.</text>
</comment>
<reference evidence="1" key="2">
    <citation type="submission" date="2021-08" db="EMBL/GenBank/DDBJ databases">
        <authorList>
            <person name="Tani A."/>
            <person name="Ola A."/>
            <person name="Ogura Y."/>
            <person name="Katsura K."/>
            <person name="Hayashi T."/>
        </authorList>
    </citation>
    <scope>NUCLEOTIDE SEQUENCE</scope>
    <source>
        <strain evidence="1">JCM 32048</strain>
    </source>
</reference>
<keyword evidence="2" id="KW-1185">Reference proteome</keyword>
<dbReference type="Proteomes" id="UP001055286">
    <property type="component" value="Unassembled WGS sequence"/>
</dbReference>
<accession>A0AA37HJF7</accession>
<protein>
    <submittedName>
        <fullName evidence="1">Uncharacterized protein</fullName>
    </submittedName>
</protein>
<dbReference type="EMBL" id="BPQJ01000104">
    <property type="protein sequence ID" value="GJD67008.1"/>
    <property type="molecule type" value="Genomic_DNA"/>
</dbReference>
<dbReference type="AlphaFoldDB" id="A0AA37HJF7"/>
<evidence type="ECO:0000313" key="2">
    <source>
        <dbReference type="Proteomes" id="UP001055286"/>
    </source>
</evidence>
<proteinExistence type="predicted"/>
<reference evidence="1" key="1">
    <citation type="journal article" date="2016" name="Front. Microbiol.">
        <title>Genome Sequence of the Piezophilic, Mesophilic Sulfate-Reducing Bacterium Desulfovibrio indicus J2T.</title>
        <authorList>
            <person name="Cao J."/>
            <person name="Maignien L."/>
            <person name="Shao Z."/>
            <person name="Alain K."/>
            <person name="Jebbar M."/>
        </authorList>
    </citation>
    <scope>NUCLEOTIDE SEQUENCE</scope>
    <source>
        <strain evidence="1">JCM 32048</strain>
    </source>
</reference>
<sequence length="95" mass="10324">MALPLYGSATPTAWIARDSDDTARDCPVAKACEFAASWSMLAFVSLINRRIGAKPRPARDAPPDNRTLGLRLDQHQNAMRAAMARAEAKLRASLS</sequence>
<organism evidence="1 2">
    <name type="scientific">Methylobacterium frigidaeris</name>
    <dbReference type="NCBI Taxonomy" id="2038277"/>
    <lineage>
        <taxon>Bacteria</taxon>
        <taxon>Pseudomonadati</taxon>
        <taxon>Pseudomonadota</taxon>
        <taxon>Alphaproteobacteria</taxon>
        <taxon>Hyphomicrobiales</taxon>
        <taxon>Methylobacteriaceae</taxon>
        <taxon>Methylobacterium</taxon>
    </lineage>
</organism>
<evidence type="ECO:0000313" key="1">
    <source>
        <dbReference type="EMBL" id="GJD67008.1"/>
    </source>
</evidence>
<name>A0AA37HJF7_9HYPH</name>
<gene>
    <name evidence="1" type="ORF">MPEAHAMD_7207</name>
</gene>